<proteinExistence type="predicted"/>
<keyword evidence="2" id="KW-1185">Reference proteome</keyword>
<evidence type="ECO:0000313" key="2">
    <source>
        <dbReference type="Proteomes" id="UP001165289"/>
    </source>
</evidence>
<dbReference type="EMBL" id="JAKMXF010000332">
    <property type="protein sequence ID" value="KAI6648312.1"/>
    <property type="molecule type" value="Genomic_DNA"/>
</dbReference>
<comment type="caution">
    <text evidence="1">The sequence shown here is derived from an EMBL/GenBank/DDBJ whole genome shotgun (WGS) entry which is preliminary data.</text>
</comment>
<gene>
    <name evidence="1" type="ORF">LOD99_12121</name>
</gene>
<dbReference type="Proteomes" id="UP001165289">
    <property type="component" value="Unassembled WGS sequence"/>
</dbReference>
<protein>
    <submittedName>
        <fullName evidence="1">Uncharacterized protein</fullName>
    </submittedName>
</protein>
<organism evidence="1 2">
    <name type="scientific">Oopsacas minuta</name>
    <dbReference type="NCBI Taxonomy" id="111878"/>
    <lineage>
        <taxon>Eukaryota</taxon>
        <taxon>Metazoa</taxon>
        <taxon>Porifera</taxon>
        <taxon>Hexactinellida</taxon>
        <taxon>Hexasterophora</taxon>
        <taxon>Lyssacinosida</taxon>
        <taxon>Leucopsacidae</taxon>
        <taxon>Oopsacas</taxon>
    </lineage>
</organism>
<sequence length="97" mass="11542">MIILRLRLNFSVVDTETYLDIDGQTKIRSIKATLKEGAIPKYLPGCLDRLNDQTIKYPRLDRDKKERDSQIQAIKQSVDVFEEEQKHHCLYFRCYKH</sequence>
<name>A0AAV7JHL7_9METZ</name>
<evidence type="ECO:0000313" key="1">
    <source>
        <dbReference type="EMBL" id="KAI6648312.1"/>
    </source>
</evidence>
<accession>A0AAV7JHL7</accession>
<dbReference type="AlphaFoldDB" id="A0AAV7JHL7"/>
<reference evidence="1 2" key="1">
    <citation type="journal article" date="2023" name="BMC Biol.">
        <title>The compact genome of the sponge Oopsacas minuta (Hexactinellida) is lacking key metazoan core genes.</title>
        <authorList>
            <person name="Santini S."/>
            <person name="Schenkelaars Q."/>
            <person name="Jourda C."/>
            <person name="Duchesne M."/>
            <person name="Belahbib H."/>
            <person name="Rocher C."/>
            <person name="Selva M."/>
            <person name="Riesgo A."/>
            <person name="Vervoort M."/>
            <person name="Leys S.P."/>
            <person name="Kodjabachian L."/>
            <person name="Le Bivic A."/>
            <person name="Borchiellini C."/>
            <person name="Claverie J.M."/>
            <person name="Renard E."/>
        </authorList>
    </citation>
    <scope>NUCLEOTIDE SEQUENCE [LARGE SCALE GENOMIC DNA]</scope>
    <source>
        <strain evidence="1">SPO-2</strain>
    </source>
</reference>